<keyword evidence="8" id="KW-1185">Reference proteome</keyword>
<dbReference type="GO" id="GO:0016020">
    <property type="term" value="C:membrane"/>
    <property type="evidence" value="ECO:0007669"/>
    <property type="project" value="UniProtKB-SubCell"/>
</dbReference>
<feature type="transmembrane region" description="Helical" evidence="6">
    <location>
        <begin position="35"/>
        <end position="58"/>
    </location>
</feature>
<reference evidence="7 8" key="1">
    <citation type="submission" date="2019-03" db="EMBL/GenBank/DDBJ databases">
        <title>Rhodosporidium diobovatum UCD-FST 08-225 genome sequencing, assembly, and annotation.</title>
        <authorList>
            <person name="Fakankun I.U."/>
            <person name="Fristensky B."/>
            <person name="Levin D.B."/>
        </authorList>
    </citation>
    <scope>NUCLEOTIDE SEQUENCE [LARGE SCALE GENOMIC DNA]</scope>
    <source>
        <strain evidence="7 8">UCD-FST 08-225</strain>
    </source>
</reference>
<comment type="caution">
    <text evidence="7">The sequence shown here is derived from an EMBL/GenBank/DDBJ whole genome shotgun (WGS) entry which is preliminary data.</text>
</comment>
<organism evidence="7 8">
    <name type="scientific">Rhodotorula diobovata</name>
    <dbReference type="NCBI Taxonomy" id="5288"/>
    <lineage>
        <taxon>Eukaryota</taxon>
        <taxon>Fungi</taxon>
        <taxon>Dikarya</taxon>
        <taxon>Basidiomycota</taxon>
        <taxon>Pucciniomycotina</taxon>
        <taxon>Microbotryomycetes</taxon>
        <taxon>Sporidiobolales</taxon>
        <taxon>Sporidiobolaceae</taxon>
        <taxon>Rhodotorula</taxon>
    </lineage>
</organism>
<keyword evidence="3 6" id="KW-0812">Transmembrane</keyword>
<comment type="similarity">
    <text evidence="2">Belongs to the UPF0057 (PMP3) family.</text>
</comment>
<evidence type="ECO:0000313" key="8">
    <source>
        <dbReference type="Proteomes" id="UP000311382"/>
    </source>
</evidence>
<dbReference type="Proteomes" id="UP000311382">
    <property type="component" value="Unassembled WGS sequence"/>
</dbReference>
<evidence type="ECO:0000256" key="1">
    <source>
        <dbReference type="ARBA" id="ARBA00004370"/>
    </source>
</evidence>
<evidence type="ECO:0000256" key="2">
    <source>
        <dbReference type="ARBA" id="ARBA00009530"/>
    </source>
</evidence>
<evidence type="ECO:0000256" key="3">
    <source>
        <dbReference type="ARBA" id="ARBA00022692"/>
    </source>
</evidence>
<dbReference type="InterPro" id="IPR000612">
    <property type="entry name" value="PMP3"/>
</dbReference>
<dbReference type="Pfam" id="PF01679">
    <property type="entry name" value="Pmp3"/>
    <property type="match status" value="1"/>
</dbReference>
<keyword evidence="5 6" id="KW-0472">Membrane</keyword>
<proteinExistence type="inferred from homology"/>
<sequence length="71" mass="7651">MRAGWLDGSDTVALVLCCLAPPFIVYRKRGFGVDLVLAFELTLLGWLGGAMMAVYVQYADAEVSVPRQGAT</sequence>
<evidence type="ECO:0000313" key="7">
    <source>
        <dbReference type="EMBL" id="TNY20989.1"/>
    </source>
</evidence>
<dbReference type="EMBL" id="SOZI01000053">
    <property type="protein sequence ID" value="TNY20989.1"/>
    <property type="molecule type" value="Genomic_DNA"/>
</dbReference>
<keyword evidence="4 6" id="KW-1133">Transmembrane helix</keyword>
<protein>
    <submittedName>
        <fullName evidence="7">Uncharacterized protein</fullName>
    </submittedName>
</protein>
<gene>
    <name evidence="7" type="ORF">DMC30DRAFT_416471</name>
</gene>
<name>A0A5C5FXD2_9BASI</name>
<evidence type="ECO:0000256" key="6">
    <source>
        <dbReference type="SAM" id="Phobius"/>
    </source>
</evidence>
<dbReference type="AlphaFoldDB" id="A0A5C5FXD2"/>
<comment type="subcellular location">
    <subcellularLocation>
        <location evidence="1">Membrane</location>
    </subcellularLocation>
</comment>
<evidence type="ECO:0000256" key="4">
    <source>
        <dbReference type="ARBA" id="ARBA00022989"/>
    </source>
</evidence>
<accession>A0A5C5FXD2</accession>
<evidence type="ECO:0000256" key="5">
    <source>
        <dbReference type="ARBA" id="ARBA00023136"/>
    </source>
</evidence>